<evidence type="ECO:0000313" key="1">
    <source>
        <dbReference type="EMBL" id="QDT00298.1"/>
    </source>
</evidence>
<accession>A0A517MZS2</accession>
<dbReference type="EMBL" id="CP036263">
    <property type="protein sequence ID" value="QDT00298.1"/>
    <property type="molecule type" value="Genomic_DNA"/>
</dbReference>
<reference evidence="1 2" key="1">
    <citation type="submission" date="2019-02" db="EMBL/GenBank/DDBJ databases">
        <title>Deep-cultivation of Planctomycetes and their phenomic and genomic characterization uncovers novel biology.</title>
        <authorList>
            <person name="Wiegand S."/>
            <person name="Jogler M."/>
            <person name="Boedeker C."/>
            <person name="Pinto D."/>
            <person name="Vollmers J."/>
            <person name="Rivas-Marin E."/>
            <person name="Kohn T."/>
            <person name="Peeters S.H."/>
            <person name="Heuer A."/>
            <person name="Rast P."/>
            <person name="Oberbeckmann S."/>
            <person name="Bunk B."/>
            <person name="Jeske O."/>
            <person name="Meyerdierks A."/>
            <person name="Storesund J.E."/>
            <person name="Kallscheuer N."/>
            <person name="Luecker S."/>
            <person name="Lage O.M."/>
            <person name="Pohl T."/>
            <person name="Merkel B.J."/>
            <person name="Hornburger P."/>
            <person name="Mueller R.-W."/>
            <person name="Bruemmer F."/>
            <person name="Labrenz M."/>
            <person name="Spormann A.M."/>
            <person name="Op den Camp H."/>
            <person name="Overmann J."/>
            <person name="Amann R."/>
            <person name="Jetten M.S.M."/>
            <person name="Mascher T."/>
            <person name="Medema M.H."/>
            <person name="Devos D.P."/>
            <person name="Kaster A.-K."/>
            <person name="Ovreas L."/>
            <person name="Rohde M."/>
            <person name="Galperin M.Y."/>
            <person name="Jogler C."/>
        </authorList>
    </citation>
    <scope>NUCLEOTIDE SEQUENCE [LARGE SCALE GENOMIC DNA]</scope>
    <source>
        <strain evidence="1 2">HG15A2</strain>
    </source>
</reference>
<dbReference type="AlphaFoldDB" id="A0A517MZS2"/>
<dbReference type="PROSITE" id="PS51318">
    <property type="entry name" value="TAT"/>
    <property type="match status" value="1"/>
</dbReference>
<dbReference type="Gene3D" id="3.40.720.10">
    <property type="entry name" value="Alkaline Phosphatase, subunit A"/>
    <property type="match status" value="1"/>
</dbReference>
<dbReference type="PANTHER" id="PTHR43737:SF1">
    <property type="entry name" value="DUF1501 DOMAIN-CONTAINING PROTEIN"/>
    <property type="match status" value="1"/>
</dbReference>
<dbReference type="SUPFAM" id="SSF53649">
    <property type="entry name" value="Alkaline phosphatase-like"/>
    <property type="match status" value="1"/>
</dbReference>
<dbReference type="Proteomes" id="UP000319852">
    <property type="component" value="Chromosome"/>
</dbReference>
<evidence type="ECO:0008006" key="3">
    <source>
        <dbReference type="Google" id="ProtNLM"/>
    </source>
</evidence>
<name>A0A517MZS2_9BACT</name>
<protein>
    <recommendedName>
        <fullName evidence="3">DUF1501 domain-containing protein</fullName>
    </recommendedName>
</protein>
<dbReference type="InterPro" id="IPR010869">
    <property type="entry name" value="DUF1501"/>
</dbReference>
<evidence type="ECO:0000313" key="2">
    <source>
        <dbReference type="Proteomes" id="UP000319852"/>
    </source>
</evidence>
<proteinExistence type="predicted"/>
<dbReference type="Pfam" id="PF07394">
    <property type="entry name" value="DUF1501"/>
    <property type="match status" value="1"/>
</dbReference>
<organism evidence="1 2">
    <name type="scientific">Adhaeretor mobilis</name>
    <dbReference type="NCBI Taxonomy" id="1930276"/>
    <lineage>
        <taxon>Bacteria</taxon>
        <taxon>Pseudomonadati</taxon>
        <taxon>Planctomycetota</taxon>
        <taxon>Planctomycetia</taxon>
        <taxon>Pirellulales</taxon>
        <taxon>Lacipirellulaceae</taxon>
        <taxon>Adhaeretor</taxon>
    </lineage>
</organism>
<gene>
    <name evidence="1" type="ORF">HG15A2_36340</name>
</gene>
<dbReference type="PANTHER" id="PTHR43737">
    <property type="entry name" value="BLL7424 PROTEIN"/>
    <property type="match status" value="1"/>
</dbReference>
<dbReference type="InterPro" id="IPR006311">
    <property type="entry name" value="TAT_signal"/>
</dbReference>
<dbReference type="InterPro" id="IPR017850">
    <property type="entry name" value="Alkaline_phosphatase_core_sf"/>
</dbReference>
<dbReference type="KEGG" id="amob:HG15A2_36340"/>
<sequence>MLPLIRSMSSHPLSRRGFLSVGALSGLGLGLADFLAIRESAAAENLYETPPQVAKSVIHIFLPGGLSAQESFDPKPYAPIEYRGELRAIPTKITGESFSELLPKTAQLADKLTVVRSLTHGEAAHERGQHNMMTYYRPSPALQFPSMGSVVSHEQGPRNNLPGYICVPNAPNPYASSGYLSSAYAPFALGDAPERAGFKVRDLNHPGGIDHSRAMRRRQALEIVNRQFTSQTTSDDVHAMSSFYERAFDLIDSPAAREAFNLEAEEGKVRDRYGRNQAGQRMLMARRLVEAGARFVTLSYGGWDHHQQVTTNMRRNMPAFDQGYAALIADLEERGLLGETLVLVSSEFGRTPKINADGGRDHWSKVFSVVLAGGGTKRGAVVGSSGPTASDPEETPISPEDLATTIYHQLGIPANKELMSPGGRPVEIVNGGKIRPELLG</sequence>
<keyword evidence="2" id="KW-1185">Reference proteome</keyword>